<evidence type="ECO:0000256" key="2">
    <source>
        <dbReference type="ARBA" id="ARBA00022857"/>
    </source>
</evidence>
<dbReference type="SUPFAM" id="SSF51735">
    <property type="entry name" value="NAD(P)-binding Rossmann-fold domains"/>
    <property type="match status" value="1"/>
</dbReference>
<comment type="similarity">
    <text evidence="1">Belongs to the NmrA-type oxidoreductase family. Isoflavone reductase subfamily.</text>
</comment>
<evidence type="ECO:0000259" key="4">
    <source>
        <dbReference type="Pfam" id="PF05368"/>
    </source>
</evidence>
<evidence type="ECO:0000256" key="1">
    <source>
        <dbReference type="ARBA" id="ARBA00005725"/>
    </source>
</evidence>
<reference evidence="5" key="1">
    <citation type="submission" date="2021-12" db="EMBL/GenBank/DDBJ databases">
        <title>Convergent genome expansion in fungi linked to evolution of root-endophyte symbiosis.</title>
        <authorList>
            <consortium name="DOE Joint Genome Institute"/>
            <person name="Ke Y.-H."/>
            <person name="Bonito G."/>
            <person name="Liao H.-L."/>
            <person name="Looney B."/>
            <person name="Rojas-Flechas A."/>
            <person name="Nash J."/>
            <person name="Hameed K."/>
            <person name="Schadt C."/>
            <person name="Martin F."/>
            <person name="Crous P.W."/>
            <person name="Miettinen O."/>
            <person name="Magnuson J.K."/>
            <person name="Labbe J."/>
            <person name="Jacobson D."/>
            <person name="Doktycz M.J."/>
            <person name="Veneault-Fourrey C."/>
            <person name="Kuo A."/>
            <person name="Mondo S."/>
            <person name="Calhoun S."/>
            <person name="Riley R."/>
            <person name="Ohm R."/>
            <person name="LaButti K."/>
            <person name="Andreopoulos B."/>
            <person name="Pangilinan J."/>
            <person name="Nolan M."/>
            <person name="Tritt A."/>
            <person name="Clum A."/>
            <person name="Lipzen A."/>
            <person name="Daum C."/>
            <person name="Barry K."/>
            <person name="Grigoriev I.V."/>
            <person name="Vilgalys R."/>
        </authorList>
    </citation>
    <scope>NUCLEOTIDE SEQUENCE</scope>
    <source>
        <strain evidence="5">PMI_201</strain>
    </source>
</reference>
<keyword evidence="6" id="KW-1185">Reference proteome</keyword>
<dbReference type="CDD" id="cd05259">
    <property type="entry name" value="PCBER_SDR_a"/>
    <property type="match status" value="1"/>
</dbReference>
<dbReference type="Gene3D" id="3.40.50.720">
    <property type="entry name" value="NAD(P)-binding Rossmann-like Domain"/>
    <property type="match status" value="1"/>
</dbReference>
<proteinExistence type="inferred from homology"/>
<protein>
    <recommendedName>
        <fullName evidence="4">NmrA-like domain-containing protein</fullName>
    </recommendedName>
</protein>
<dbReference type="InterPro" id="IPR045312">
    <property type="entry name" value="PCBER-like"/>
</dbReference>
<keyword evidence="3" id="KW-0560">Oxidoreductase</keyword>
<evidence type="ECO:0000313" key="5">
    <source>
        <dbReference type="EMBL" id="KAH8701510.1"/>
    </source>
</evidence>
<dbReference type="PANTHER" id="PTHR47706:SF4">
    <property type="entry name" value="NMRA-LIKE DOMAIN-CONTAINING PROTEIN"/>
    <property type="match status" value="1"/>
</dbReference>
<dbReference type="Pfam" id="PF05368">
    <property type="entry name" value="NmrA"/>
    <property type="match status" value="1"/>
</dbReference>
<dbReference type="Proteomes" id="UP001201262">
    <property type="component" value="Unassembled WGS sequence"/>
</dbReference>
<accession>A0AAD4PYH0</accession>
<dbReference type="GO" id="GO:0016491">
    <property type="term" value="F:oxidoreductase activity"/>
    <property type="evidence" value="ECO:0007669"/>
    <property type="project" value="UniProtKB-KW"/>
</dbReference>
<gene>
    <name evidence="5" type="ORF">BGW36DRAFT_414534</name>
</gene>
<dbReference type="AlphaFoldDB" id="A0AAD4PYH0"/>
<keyword evidence="2" id="KW-0521">NADP</keyword>
<dbReference type="InterPro" id="IPR008030">
    <property type="entry name" value="NmrA-like"/>
</dbReference>
<dbReference type="Gene3D" id="3.90.25.10">
    <property type="entry name" value="UDP-galactose 4-epimerase, domain 1"/>
    <property type="match status" value="1"/>
</dbReference>
<dbReference type="InterPro" id="IPR051609">
    <property type="entry name" value="NmrA/Isoflavone_reductase-like"/>
</dbReference>
<evidence type="ECO:0000256" key="3">
    <source>
        <dbReference type="ARBA" id="ARBA00023002"/>
    </source>
</evidence>
<dbReference type="RefSeq" id="XP_046074886.1">
    <property type="nucleotide sequence ID" value="XM_046219295.1"/>
</dbReference>
<evidence type="ECO:0000313" key="6">
    <source>
        <dbReference type="Proteomes" id="UP001201262"/>
    </source>
</evidence>
<dbReference type="InterPro" id="IPR036291">
    <property type="entry name" value="NAD(P)-bd_dom_sf"/>
</dbReference>
<organism evidence="5 6">
    <name type="scientific">Talaromyces proteolyticus</name>
    <dbReference type="NCBI Taxonomy" id="1131652"/>
    <lineage>
        <taxon>Eukaryota</taxon>
        <taxon>Fungi</taxon>
        <taxon>Dikarya</taxon>
        <taxon>Ascomycota</taxon>
        <taxon>Pezizomycotina</taxon>
        <taxon>Eurotiomycetes</taxon>
        <taxon>Eurotiomycetidae</taxon>
        <taxon>Eurotiales</taxon>
        <taxon>Trichocomaceae</taxon>
        <taxon>Talaromyces</taxon>
        <taxon>Talaromyces sect. Bacilispori</taxon>
    </lineage>
</organism>
<dbReference type="GeneID" id="70249582"/>
<dbReference type="EMBL" id="JAJTJA010000003">
    <property type="protein sequence ID" value="KAH8701510.1"/>
    <property type="molecule type" value="Genomic_DNA"/>
</dbReference>
<name>A0AAD4PYH0_9EURO</name>
<dbReference type="PANTHER" id="PTHR47706">
    <property type="entry name" value="NMRA-LIKE FAMILY PROTEIN"/>
    <property type="match status" value="1"/>
</dbReference>
<feature type="domain" description="NmrA-like" evidence="4">
    <location>
        <begin position="3"/>
        <end position="245"/>
    </location>
</feature>
<sequence>MGRVAIAGGTGGLGRSVTEEISATGKHDIFVLSRGQKYDIFGSDSGIKILLVDYSSPDSLAEILGTNNIDTIISTMSIISEEQSQAQLNLIDAAIQSQTVKRFAPSHFGIDYDEAKKHVAMRDYKCAAICKLKSSPLSFTSYICGFFLDYYGYPYAPTYLSPMHIVLDMENAKAAIPGNGEVPVVFTHSKDVGKFVAASLELREWPEKAFMVGDKVTLNELLRQAEHATGKRFDVSYDPIGKLKQYKVTELPANIPRYAFFPKQNMDGMLAMMGLGMAEGWFNFPQKTLNDLCTEVHPTSIEAFLNKYWKTNQVR</sequence>
<comment type="caution">
    <text evidence="5">The sequence shown here is derived from an EMBL/GenBank/DDBJ whole genome shotgun (WGS) entry which is preliminary data.</text>
</comment>